<dbReference type="Proteomes" id="UP001491552">
    <property type="component" value="Unassembled WGS sequence"/>
</dbReference>
<name>A0ABV1G302_9FIRM</name>
<evidence type="ECO:0000313" key="2">
    <source>
        <dbReference type="Proteomes" id="UP001491552"/>
    </source>
</evidence>
<proteinExistence type="predicted"/>
<protein>
    <submittedName>
        <fullName evidence="1">Ethanolamine ammonia-lyase reactivating factor EutA</fullName>
    </submittedName>
</protein>
<dbReference type="Pfam" id="PF06277">
    <property type="entry name" value="EutA"/>
    <property type="match status" value="1"/>
</dbReference>
<accession>A0ABV1G302</accession>
<dbReference type="SUPFAM" id="SSF53067">
    <property type="entry name" value="Actin-like ATPase domain"/>
    <property type="match status" value="1"/>
</dbReference>
<evidence type="ECO:0000313" key="1">
    <source>
        <dbReference type="EMBL" id="MEQ2509732.1"/>
    </source>
</evidence>
<dbReference type="PIRSF" id="PIRSF012293">
    <property type="entry name" value="EutA"/>
    <property type="match status" value="1"/>
</dbReference>
<gene>
    <name evidence="1" type="ORF">WMO66_00485</name>
</gene>
<dbReference type="RefSeq" id="WP_349134443.1">
    <property type="nucleotide sequence ID" value="NZ_JBBMFF010000042.1"/>
</dbReference>
<reference evidence="1 2" key="1">
    <citation type="submission" date="2024-03" db="EMBL/GenBank/DDBJ databases">
        <title>Human intestinal bacterial collection.</title>
        <authorList>
            <person name="Pauvert C."/>
            <person name="Hitch T.C.A."/>
            <person name="Clavel T."/>
        </authorList>
    </citation>
    <scope>NUCLEOTIDE SEQUENCE [LARGE SCALE GENOMIC DNA]</scope>
    <source>
        <strain evidence="1 2">CLA-AA-H192</strain>
    </source>
</reference>
<dbReference type="EMBL" id="JBBMFF010000042">
    <property type="protein sequence ID" value="MEQ2509732.1"/>
    <property type="molecule type" value="Genomic_DNA"/>
</dbReference>
<dbReference type="PANTHER" id="PTHR32432:SF13">
    <property type="entry name" value="ETHANOLAMINE AMMONIA-LYASE REACTIVASE EUTA"/>
    <property type="match status" value="1"/>
</dbReference>
<comment type="caution">
    <text evidence="1">The sequence shown here is derived from an EMBL/GenBank/DDBJ whole genome shotgun (WGS) entry which is preliminary data.</text>
</comment>
<keyword evidence="2" id="KW-1185">Reference proteome</keyword>
<dbReference type="InterPro" id="IPR050696">
    <property type="entry name" value="FtsA/MreB"/>
</dbReference>
<dbReference type="InterPro" id="IPR043129">
    <property type="entry name" value="ATPase_NBD"/>
</dbReference>
<organism evidence="1 2">
    <name type="scientific">Faecousia intestinalis</name>
    <dbReference type="NCBI Taxonomy" id="3133167"/>
    <lineage>
        <taxon>Bacteria</taxon>
        <taxon>Bacillati</taxon>
        <taxon>Bacillota</taxon>
        <taxon>Clostridia</taxon>
        <taxon>Eubacteriales</taxon>
        <taxon>Oscillospiraceae</taxon>
        <taxon>Faecousia</taxon>
    </lineage>
</organism>
<dbReference type="PANTHER" id="PTHR32432">
    <property type="entry name" value="CELL DIVISION PROTEIN FTSA-RELATED"/>
    <property type="match status" value="1"/>
</dbReference>
<dbReference type="InterPro" id="IPR009377">
    <property type="entry name" value="EutA"/>
</dbReference>
<sequence>MSAETLLSVGIDLGTTTTQLVFSRLTVRNEGSAFSVPNYTVAAREVLRRSAVHFTPLRSERELDAEAIARIVDAEYAAAGIDRRAVQTGAVIITGETARRENARAVLEALSGYAGDFVVATAGPALESALAGRGAGAADYSQAHACTVVNLDIGGGTTNIARFTNGALTDTACLNVGGRLVKLEPDGRVTYVSPVLRPFVPYAPGDRLTPQDLAPAVSLLTEILEEALGFRPVSDPARLRFFVTDRLPGPAPGAVYSFSGGVADLMDDRPREPFAYGDLGVLLGRAVAKSAVGPRIPARETIRATVIGAGCHATELSGSTVYFDRIAFPLKNLPVAALMPEEEHLPPAELAETVRARLAVFEGGPAVLALQGRRDLHFAALSALADGLAGGLRGRDGPVLVAVAADVGKALGQALAVRLPGVPLLCLDGVQLPPGSYLDVAAPIAGGQVLPVVIKTLVF</sequence>